<accession>A0ABQ0DGC8</accession>
<dbReference type="SMART" id="SM00947">
    <property type="entry name" value="Pro_CA"/>
    <property type="match status" value="1"/>
</dbReference>
<dbReference type="Proteomes" id="UP001628156">
    <property type="component" value="Unassembled WGS sequence"/>
</dbReference>
<name>A0ABQ0DGC8_9EUKA</name>
<keyword evidence="10" id="KW-1185">Reference proteome</keyword>
<comment type="cofactor">
    <cofactor evidence="1">
        <name>Zn(2+)</name>
        <dbReference type="ChEBI" id="CHEBI:29105"/>
    </cofactor>
</comment>
<dbReference type="EC" id="4.2.1.1" evidence="3 8"/>
<evidence type="ECO:0000256" key="2">
    <source>
        <dbReference type="ARBA" id="ARBA00006217"/>
    </source>
</evidence>
<organism evidence="9 10">
    <name type="scientific">Entamoeba nuttalli</name>
    <dbReference type="NCBI Taxonomy" id="412467"/>
    <lineage>
        <taxon>Eukaryota</taxon>
        <taxon>Amoebozoa</taxon>
        <taxon>Evosea</taxon>
        <taxon>Archamoebae</taxon>
        <taxon>Mastigamoebida</taxon>
        <taxon>Entamoebidae</taxon>
        <taxon>Entamoeba</taxon>
    </lineage>
</organism>
<dbReference type="Gene3D" id="3.40.1050.10">
    <property type="entry name" value="Carbonic anhydrase"/>
    <property type="match status" value="1"/>
</dbReference>
<dbReference type="EMBL" id="BAAFRS010000085">
    <property type="protein sequence ID" value="GAB1221900.1"/>
    <property type="molecule type" value="Genomic_DNA"/>
</dbReference>
<comment type="function">
    <text evidence="8">Reversible hydration of carbon dioxide.</text>
</comment>
<dbReference type="CDD" id="cd03378">
    <property type="entry name" value="beta_CA_cladeC"/>
    <property type="match status" value="1"/>
</dbReference>
<evidence type="ECO:0000256" key="7">
    <source>
        <dbReference type="ARBA" id="ARBA00048348"/>
    </source>
</evidence>
<comment type="similarity">
    <text evidence="2 8">Belongs to the beta-class carbonic anhydrase family.</text>
</comment>
<evidence type="ECO:0000313" key="9">
    <source>
        <dbReference type="EMBL" id="GAB1221900.1"/>
    </source>
</evidence>
<dbReference type="PANTHER" id="PTHR11002:SF76">
    <property type="entry name" value="CARBONIC ANHYDRASE"/>
    <property type="match status" value="1"/>
</dbReference>
<protein>
    <recommendedName>
        <fullName evidence="3 8">Carbonic anhydrase</fullName>
        <ecNumber evidence="3 8">4.2.1.1</ecNumber>
    </recommendedName>
    <alternativeName>
        <fullName evidence="8">Carbonate dehydratase</fullName>
    </alternativeName>
</protein>
<evidence type="ECO:0000256" key="6">
    <source>
        <dbReference type="ARBA" id="ARBA00023239"/>
    </source>
</evidence>
<dbReference type="Pfam" id="PF00484">
    <property type="entry name" value="Pro_CA"/>
    <property type="match status" value="1"/>
</dbReference>
<evidence type="ECO:0000313" key="10">
    <source>
        <dbReference type="Proteomes" id="UP001628156"/>
    </source>
</evidence>
<evidence type="ECO:0000256" key="4">
    <source>
        <dbReference type="ARBA" id="ARBA00022723"/>
    </source>
</evidence>
<evidence type="ECO:0000256" key="8">
    <source>
        <dbReference type="RuleBase" id="RU003956"/>
    </source>
</evidence>
<dbReference type="PANTHER" id="PTHR11002">
    <property type="entry name" value="CARBONIC ANHYDRASE"/>
    <property type="match status" value="1"/>
</dbReference>
<dbReference type="InterPro" id="IPR036874">
    <property type="entry name" value="Carbonic_anhydrase_sf"/>
</dbReference>
<keyword evidence="5 8" id="KW-0862">Zinc</keyword>
<comment type="caution">
    <text evidence="9">The sequence shown here is derived from an EMBL/GenBank/DDBJ whole genome shotgun (WGS) entry which is preliminary data.</text>
</comment>
<dbReference type="SUPFAM" id="SSF53056">
    <property type="entry name" value="beta-carbonic anhydrase, cab"/>
    <property type="match status" value="1"/>
</dbReference>
<evidence type="ECO:0000256" key="5">
    <source>
        <dbReference type="ARBA" id="ARBA00022833"/>
    </source>
</evidence>
<gene>
    <name evidence="9" type="ORF">ENUP19_0085G0123</name>
</gene>
<keyword evidence="6 8" id="KW-0456">Lyase</keyword>
<reference evidence="9 10" key="1">
    <citation type="journal article" date="2019" name="PLoS Negl. Trop. Dis.">
        <title>Whole genome sequencing of Entamoeba nuttalli reveals mammalian host-related molecular signatures and a novel octapeptide-repeat surface protein.</title>
        <authorList>
            <person name="Tanaka M."/>
            <person name="Makiuchi T."/>
            <person name="Komiyama T."/>
            <person name="Shiina T."/>
            <person name="Osaki K."/>
            <person name="Tachibana H."/>
        </authorList>
    </citation>
    <scope>NUCLEOTIDE SEQUENCE [LARGE SCALE GENOMIC DNA]</scope>
    <source>
        <strain evidence="9 10">P19-061405</strain>
    </source>
</reference>
<proteinExistence type="inferred from homology"/>
<comment type="catalytic activity">
    <reaction evidence="7 8">
        <text>hydrogencarbonate + H(+) = CO2 + H2O</text>
        <dbReference type="Rhea" id="RHEA:10748"/>
        <dbReference type="ChEBI" id="CHEBI:15377"/>
        <dbReference type="ChEBI" id="CHEBI:15378"/>
        <dbReference type="ChEBI" id="CHEBI:16526"/>
        <dbReference type="ChEBI" id="CHEBI:17544"/>
        <dbReference type="EC" id="4.2.1.1"/>
    </reaction>
</comment>
<keyword evidence="4" id="KW-0479">Metal-binding</keyword>
<sequence>MTQLTPQQALTFLLDGNNRFVEGKTITYNFKERRKELVNKQEPIATIICCSDSRAPPEYLFNVNFGDIFVVRSAGGVIGQTELGSVEYGVTHLKTPLIVVLSHTSCGACTAACKHAHSENALSSILSDLIPIAEKCNNDIHSTCIQSAVQHAECLRSNPLLQPLIKQGQCNIVSMIYNIETGKCEVVQ</sequence>
<evidence type="ECO:0000256" key="3">
    <source>
        <dbReference type="ARBA" id="ARBA00012925"/>
    </source>
</evidence>
<evidence type="ECO:0000256" key="1">
    <source>
        <dbReference type="ARBA" id="ARBA00001947"/>
    </source>
</evidence>
<dbReference type="InterPro" id="IPR001765">
    <property type="entry name" value="Carbonic_anhydrase"/>
</dbReference>